<evidence type="ECO:0000313" key="1">
    <source>
        <dbReference type="EMBL" id="OGC13579.1"/>
    </source>
</evidence>
<protein>
    <submittedName>
        <fullName evidence="1">Uncharacterized protein</fullName>
    </submittedName>
</protein>
<comment type="caution">
    <text evidence="1">The sequence shown here is derived from an EMBL/GenBank/DDBJ whole genome shotgun (WGS) entry which is preliminary data.</text>
</comment>
<evidence type="ECO:0000313" key="2">
    <source>
        <dbReference type="Proteomes" id="UP000177905"/>
    </source>
</evidence>
<accession>A0A1F4RZJ3</accession>
<dbReference type="AlphaFoldDB" id="A0A1F4RZJ3"/>
<proteinExistence type="predicted"/>
<reference evidence="1 2" key="1">
    <citation type="journal article" date="2016" name="Nat. Commun.">
        <title>Thousands of microbial genomes shed light on interconnected biogeochemical processes in an aquifer system.</title>
        <authorList>
            <person name="Anantharaman K."/>
            <person name="Brown C.T."/>
            <person name="Hug L.A."/>
            <person name="Sharon I."/>
            <person name="Castelle C.J."/>
            <person name="Probst A.J."/>
            <person name="Thomas B.C."/>
            <person name="Singh A."/>
            <person name="Wilkins M.J."/>
            <person name="Karaoz U."/>
            <person name="Brodie E.L."/>
            <person name="Williams K.H."/>
            <person name="Hubbard S.S."/>
            <person name="Banfield J.F."/>
        </authorList>
    </citation>
    <scope>NUCLEOTIDE SEQUENCE [LARGE SCALE GENOMIC DNA]</scope>
</reference>
<gene>
    <name evidence="1" type="ORF">A2290_08095</name>
</gene>
<dbReference type="EMBL" id="MEUA01000050">
    <property type="protein sequence ID" value="OGC13579.1"/>
    <property type="molecule type" value="Genomic_DNA"/>
</dbReference>
<organism evidence="1 2">
    <name type="scientific">candidate division WOR-1 bacterium RIFOXYB2_FULL_36_35</name>
    <dbReference type="NCBI Taxonomy" id="1802578"/>
    <lineage>
        <taxon>Bacteria</taxon>
        <taxon>Bacillati</taxon>
        <taxon>Saganbacteria</taxon>
    </lineage>
</organism>
<sequence>MKIISAKFHFYLKKASKAQVEKRRTTMGYKLDGNNALQVVAGRAPFLPLHATVKRRVGVGCIASQVRGSCGKELNKLSLLDLPARIRKADNRRVLYHSLIEQIGMSYLSGSINPQATTVLLLFVRLSFVETIFREIAANANCPLALAVSGSAQREDHAASDIDGAVIPLNANDDKSATAVQKEVSQLCGNIGIKFETPTSPELFNMGSLSWLSNLPDACKSFNWGLFLFTMDLGVLSVAGTRGVRGKFISLLRVTHREQFRYNKQIADTYKAPNSEGLDKGDFSIKKNILRCLCPAFYALRGKDSLEMASSWDLLVYAYLKNLINQEEYEKAESALSFFMGLRHDLAFLTDGEGPLTPDLLNKRGLSAILSHRSLEKNQMLRQIKEAISDLAVCGNKIVGGCT</sequence>
<name>A0A1F4RZJ3_UNCSA</name>
<dbReference type="Proteomes" id="UP000177905">
    <property type="component" value="Unassembled WGS sequence"/>
</dbReference>